<evidence type="ECO:0000256" key="4">
    <source>
        <dbReference type="PROSITE-ProRule" id="PRU00175"/>
    </source>
</evidence>
<dbReference type="Gene3D" id="3.30.40.10">
    <property type="entry name" value="Zinc/RING finger domain, C3HC4 (zinc finger)"/>
    <property type="match status" value="1"/>
</dbReference>
<keyword evidence="1" id="KW-0479">Metal-binding</keyword>
<feature type="compositionally biased region" description="Low complexity" evidence="5">
    <location>
        <begin position="391"/>
        <end position="400"/>
    </location>
</feature>
<feature type="compositionally biased region" description="Gly residues" evidence="5">
    <location>
        <begin position="309"/>
        <end position="318"/>
    </location>
</feature>
<dbReference type="GO" id="GO:0008270">
    <property type="term" value="F:zinc ion binding"/>
    <property type="evidence" value="ECO:0007669"/>
    <property type="project" value="UniProtKB-KW"/>
</dbReference>
<dbReference type="PANTHER" id="PTHR14155">
    <property type="entry name" value="RING FINGER DOMAIN-CONTAINING"/>
    <property type="match status" value="1"/>
</dbReference>
<dbReference type="OrthoDB" id="4348522at2759"/>
<gene>
    <name evidence="7" type="ORF">KFE25_011990</name>
</gene>
<dbReference type="EMBL" id="JAGTXO010000060">
    <property type="protein sequence ID" value="KAG8457924.1"/>
    <property type="molecule type" value="Genomic_DNA"/>
</dbReference>
<dbReference type="PROSITE" id="PS50089">
    <property type="entry name" value="ZF_RING_2"/>
    <property type="match status" value="1"/>
</dbReference>
<evidence type="ECO:0000313" key="8">
    <source>
        <dbReference type="Proteomes" id="UP000751190"/>
    </source>
</evidence>
<protein>
    <recommendedName>
        <fullName evidence="6">RING-type domain-containing protein</fullName>
    </recommendedName>
</protein>
<dbReference type="InterPro" id="IPR001841">
    <property type="entry name" value="Znf_RING"/>
</dbReference>
<keyword evidence="8" id="KW-1185">Reference proteome</keyword>
<proteinExistence type="predicted"/>
<evidence type="ECO:0000256" key="5">
    <source>
        <dbReference type="SAM" id="MobiDB-lite"/>
    </source>
</evidence>
<reference evidence="7" key="1">
    <citation type="submission" date="2021-05" db="EMBL/GenBank/DDBJ databases">
        <title>The genome of the haptophyte Pavlova lutheri (Diacronema luteri, Pavlovales) - a model for lipid biosynthesis in eukaryotic algae.</title>
        <authorList>
            <person name="Hulatt C.J."/>
            <person name="Posewitz M.C."/>
        </authorList>
    </citation>
    <scope>NUCLEOTIDE SEQUENCE</scope>
    <source>
        <strain evidence="7">NIVA-4/92</strain>
    </source>
</reference>
<feature type="compositionally biased region" description="Low complexity" evidence="5">
    <location>
        <begin position="600"/>
        <end position="619"/>
    </location>
</feature>
<evidence type="ECO:0000256" key="2">
    <source>
        <dbReference type="ARBA" id="ARBA00022771"/>
    </source>
</evidence>
<evidence type="ECO:0000256" key="3">
    <source>
        <dbReference type="ARBA" id="ARBA00022833"/>
    </source>
</evidence>
<feature type="region of interest" description="Disordered" evidence="5">
    <location>
        <begin position="600"/>
        <end position="633"/>
    </location>
</feature>
<evidence type="ECO:0000259" key="6">
    <source>
        <dbReference type="PROSITE" id="PS50089"/>
    </source>
</evidence>
<feature type="region of interest" description="Disordered" evidence="5">
    <location>
        <begin position="70"/>
        <end position="107"/>
    </location>
</feature>
<accession>A0A8J5X9M7</accession>
<sequence>MSRPPAPPAPALPDESEMEAFTQRLFGGTLHGARMPIAAGVLAALGGAGNDEHAAQTLAAQARAALQALTRTASASPNSASPTPPAAGSAARDAGEGGAAAADASVPPSPASPFLAGLGGVFSAGAADDPALPRGFENLPQIHLQLARATDNPAQATLQAVRFQHGNVRIELQFSQMQGGPERFESLLGVPHGSLAELTSVLLAQLEPEQGLTPEETASLPTGRFAAPPLDPQCARELGAADLKRLLVAHGVELRGCIERAHLLDRLDAHVLACPASALASASEGAGYCGGGMHDGGDGGDGSCARPSSGGGGGGGGGEDGRGVGRAGFVREPTDCSVCMAAFVHAEELTVLPCAPSHAFHTHCIGRWLERSRTCPLCRTDLRPLLAPNTAAATAAAPEPARAPPPSAAPMHANTQTQPMGAAAETQSHAQRAHPPASATAGAPMRTARTRAARAAAAAAAMAAAAAPARSPPLAGPLPVAPGSQLGSMGAALQPPLGGLGGAPGLGGASGLAVHTPRDEEAHVAWRARGDGVSNGVRPPTLLTSPGLLGARLSAARRRIAQLFRRQYHAASAWLASSASTVASRTRSAAAARLTEALPEEPASAALDARAPPRAVASRVRTRSRGAPDAMEL</sequence>
<dbReference type="SUPFAM" id="SSF57850">
    <property type="entry name" value="RING/U-box"/>
    <property type="match status" value="1"/>
</dbReference>
<name>A0A8J5X9M7_DIALT</name>
<dbReference type="InterPro" id="IPR013083">
    <property type="entry name" value="Znf_RING/FYVE/PHD"/>
</dbReference>
<feature type="domain" description="RING-type" evidence="6">
    <location>
        <begin position="336"/>
        <end position="379"/>
    </location>
</feature>
<dbReference type="PANTHER" id="PTHR14155:SF627">
    <property type="entry name" value="OS06G0192800 PROTEIN"/>
    <property type="match status" value="1"/>
</dbReference>
<feature type="compositionally biased region" description="Low complexity" evidence="5">
    <location>
        <begin position="70"/>
        <end position="92"/>
    </location>
</feature>
<feature type="region of interest" description="Disordered" evidence="5">
    <location>
        <begin position="300"/>
        <end position="326"/>
    </location>
</feature>
<feature type="compositionally biased region" description="Polar residues" evidence="5">
    <location>
        <begin position="413"/>
        <end position="430"/>
    </location>
</feature>
<evidence type="ECO:0000256" key="1">
    <source>
        <dbReference type="ARBA" id="ARBA00022723"/>
    </source>
</evidence>
<dbReference type="Pfam" id="PF13639">
    <property type="entry name" value="zf-RING_2"/>
    <property type="match status" value="1"/>
</dbReference>
<feature type="region of interest" description="Disordered" evidence="5">
    <location>
        <begin position="391"/>
        <end position="452"/>
    </location>
</feature>
<comment type="caution">
    <text evidence="7">The sequence shown here is derived from an EMBL/GenBank/DDBJ whole genome shotgun (WGS) entry which is preliminary data.</text>
</comment>
<dbReference type="InterPro" id="IPR053238">
    <property type="entry name" value="RING-H2_zinc_finger"/>
</dbReference>
<dbReference type="AlphaFoldDB" id="A0A8J5X9M7"/>
<keyword evidence="3" id="KW-0862">Zinc</keyword>
<dbReference type="Proteomes" id="UP000751190">
    <property type="component" value="Unassembled WGS sequence"/>
</dbReference>
<evidence type="ECO:0000313" key="7">
    <source>
        <dbReference type="EMBL" id="KAG8457924.1"/>
    </source>
</evidence>
<organism evidence="7 8">
    <name type="scientific">Diacronema lutheri</name>
    <name type="common">Unicellular marine alga</name>
    <name type="synonym">Monochrysis lutheri</name>
    <dbReference type="NCBI Taxonomy" id="2081491"/>
    <lineage>
        <taxon>Eukaryota</taxon>
        <taxon>Haptista</taxon>
        <taxon>Haptophyta</taxon>
        <taxon>Pavlovophyceae</taxon>
        <taxon>Pavlovales</taxon>
        <taxon>Pavlovaceae</taxon>
        <taxon>Diacronema</taxon>
    </lineage>
</organism>
<keyword evidence="2 4" id="KW-0863">Zinc-finger</keyword>
<dbReference type="SMART" id="SM00184">
    <property type="entry name" value="RING"/>
    <property type="match status" value="1"/>
</dbReference>